<dbReference type="Pfam" id="PF25954">
    <property type="entry name" value="Beta-barrel_RND_2"/>
    <property type="match status" value="1"/>
</dbReference>
<evidence type="ECO:0000256" key="1">
    <source>
        <dbReference type="ARBA" id="ARBA00009477"/>
    </source>
</evidence>
<organism evidence="7 8">
    <name type="scientific">Yoonia sediminilitoris</name>
    <dbReference type="NCBI Taxonomy" id="1286148"/>
    <lineage>
        <taxon>Bacteria</taxon>
        <taxon>Pseudomonadati</taxon>
        <taxon>Pseudomonadota</taxon>
        <taxon>Alphaproteobacteria</taxon>
        <taxon>Rhodobacterales</taxon>
        <taxon>Paracoccaceae</taxon>
        <taxon>Yoonia</taxon>
    </lineage>
</organism>
<feature type="compositionally biased region" description="Low complexity" evidence="3">
    <location>
        <begin position="10"/>
        <end position="26"/>
    </location>
</feature>
<gene>
    <name evidence="7" type="ORF">C8N45_105126</name>
</gene>
<dbReference type="Gene3D" id="2.40.50.100">
    <property type="match status" value="2"/>
</dbReference>
<keyword evidence="4" id="KW-0472">Membrane</keyword>
<feature type="domain" description="Multidrug resistance protein MdtA-like barrel-sandwich hybrid" evidence="5">
    <location>
        <begin position="112"/>
        <end position="234"/>
    </location>
</feature>
<evidence type="ECO:0000256" key="4">
    <source>
        <dbReference type="SAM" id="Phobius"/>
    </source>
</evidence>
<evidence type="ECO:0000259" key="5">
    <source>
        <dbReference type="Pfam" id="PF25917"/>
    </source>
</evidence>
<sequence length="396" mass="41531">MKTENTPSEAATQDDPQQPPDAVNADAADAPERLTFSSDMGASRSTWIAAALVLLIVGWMGSGFVFPSEDNAPATTREAPKPVTVAVTTSGAKTVTQFFQAEGQALPDRDTALRAETSGDVAEVLVAKGQDVSAGDLIARLDPSKNDADANRAAEELIRAQRELDNAQQLLDRGVATQDRVTEARADLASAQAQVIAFEQAAQALTITAPFDGRIETLDLDAGEYVSAGSEVGRLVDITPLTVAIQVPQQSLTRLKAGQPATVRFITGEEREGTVTFVGTAAASETRTFLAEIEVANEDRAIPAGISAEVIIPTGEVTAHFLSPSIVSLDTEGSLGVKTVNDDDVVAFYPIEIVKAQIDGIWVTGLPETVDVITVGQGFVSADETVTPSAGVMPDE</sequence>
<feature type="transmembrane region" description="Helical" evidence="4">
    <location>
        <begin position="47"/>
        <end position="66"/>
    </location>
</feature>
<reference evidence="7 8" key="1">
    <citation type="submission" date="2018-04" db="EMBL/GenBank/DDBJ databases">
        <title>Genomic Encyclopedia of Archaeal and Bacterial Type Strains, Phase II (KMG-II): from individual species to whole genera.</title>
        <authorList>
            <person name="Goeker M."/>
        </authorList>
    </citation>
    <scope>NUCLEOTIDE SEQUENCE [LARGE SCALE GENOMIC DNA]</scope>
    <source>
        <strain evidence="7 8">DSM 29955</strain>
    </source>
</reference>
<dbReference type="Gene3D" id="2.40.30.170">
    <property type="match status" value="1"/>
</dbReference>
<dbReference type="GO" id="GO:1990281">
    <property type="term" value="C:efflux pump complex"/>
    <property type="evidence" value="ECO:0007669"/>
    <property type="project" value="TreeGrafter"/>
</dbReference>
<evidence type="ECO:0000256" key="2">
    <source>
        <dbReference type="SAM" id="Coils"/>
    </source>
</evidence>
<name>A0A2T6KHC5_9RHOB</name>
<keyword evidence="4" id="KW-0812">Transmembrane</keyword>
<dbReference type="Proteomes" id="UP000244523">
    <property type="component" value="Unassembled WGS sequence"/>
</dbReference>
<dbReference type="AlphaFoldDB" id="A0A2T6KHC5"/>
<protein>
    <submittedName>
        <fullName evidence="7">Multidrug efflux system membrane fusion protein</fullName>
    </submittedName>
</protein>
<evidence type="ECO:0000256" key="3">
    <source>
        <dbReference type="SAM" id="MobiDB-lite"/>
    </source>
</evidence>
<evidence type="ECO:0000313" key="8">
    <source>
        <dbReference type="Proteomes" id="UP000244523"/>
    </source>
</evidence>
<dbReference type="InterPro" id="IPR058625">
    <property type="entry name" value="MdtA-like_BSH"/>
</dbReference>
<dbReference type="InterPro" id="IPR058792">
    <property type="entry name" value="Beta-barrel_RND_2"/>
</dbReference>
<keyword evidence="2" id="KW-0175">Coiled coil</keyword>
<evidence type="ECO:0000313" key="7">
    <source>
        <dbReference type="EMBL" id="PUB14903.1"/>
    </source>
</evidence>
<dbReference type="GO" id="GO:0015562">
    <property type="term" value="F:efflux transmembrane transporter activity"/>
    <property type="evidence" value="ECO:0007669"/>
    <property type="project" value="TreeGrafter"/>
</dbReference>
<feature type="coiled-coil region" evidence="2">
    <location>
        <begin position="150"/>
        <end position="201"/>
    </location>
</feature>
<dbReference type="EMBL" id="QBUD01000005">
    <property type="protein sequence ID" value="PUB14903.1"/>
    <property type="molecule type" value="Genomic_DNA"/>
</dbReference>
<feature type="region of interest" description="Disordered" evidence="3">
    <location>
        <begin position="1"/>
        <end position="26"/>
    </location>
</feature>
<comment type="caution">
    <text evidence="7">The sequence shown here is derived from an EMBL/GenBank/DDBJ whole genome shotgun (WGS) entry which is preliminary data.</text>
</comment>
<evidence type="ECO:0000259" key="6">
    <source>
        <dbReference type="Pfam" id="PF25954"/>
    </source>
</evidence>
<proteinExistence type="inferred from homology"/>
<dbReference type="SUPFAM" id="SSF111369">
    <property type="entry name" value="HlyD-like secretion proteins"/>
    <property type="match status" value="1"/>
</dbReference>
<feature type="domain" description="CusB-like beta-barrel" evidence="6">
    <location>
        <begin position="243"/>
        <end position="311"/>
    </location>
</feature>
<dbReference type="InterPro" id="IPR006143">
    <property type="entry name" value="RND_pump_MFP"/>
</dbReference>
<dbReference type="OrthoDB" id="9806939at2"/>
<dbReference type="RefSeq" id="WP_108386485.1">
    <property type="nucleotide sequence ID" value="NZ_QBUD01000005.1"/>
</dbReference>
<dbReference type="PANTHER" id="PTHR30469">
    <property type="entry name" value="MULTIDRUG RESISTANCE PROTEIN MDTA"/>
    <property type="match status" value="1"/>
</dbReference>
<dbReference type="PANTHER" id="PTHR30469:SF29">
    <property type="entry name" value="BLR2860 PROTEIN"/>
    <property type="match status" value="1"/>
</dbReference>
<dbReference type="NCBIfam" id="TIGR01730">
    <property type="entry name" value="RND_mfp"/>
    <property type="match status" value="1"/>
</dbReference>
<keyword evidence="8" id="KW-1185">Reference proteome</keyword>
<comment type="similarity">
    <text evidence="1">Belongs to the membrane fusion protein (MFP) (TC 8.A.1) family.</text>
</comment>
<dbReference type="Pfam" id="PF25917">
    <property type="entry name" value="BSH_RND"/>
    <property type="match status" value="1"/>
</dbReference>
<keyword evidence="4" id="KW-1133">Transmembrane helix</keyword>
<accession>A0A2T6KHC5</accession>